<dbReference type="InterPro" id="IPR039670">
    <property type="entry name" value="NPC2-like"/>
</dbReference>
<comment type="subcellular location">
    <subcellularLocation>
        <location evidence="2">Secreted</location>
    </subcellularLocation>
</comment>
<evidence type="ECO:0000256" key="1">
    <source>
        <dbReference type="ARBA" id="ARBA00002053"/>
    </source>
</evidence>
<dbReference type="Gene3D" id="2.60.40.770">
    <property type="match status" value="1"/>
</dbReference>
<evidence type="ECO:0000313" key="12">
    <source>
        <dbReference type="Proteomes" id="UP000308267"/>
    </source>
</evidence>
<dbReference type="FunFam" id="2.60.40.770:FF:000001">
    <property type="entry name" value="NPC intracellular cholesterol transporter 2"/>
    <property type="match status" value="1"/>
</dbReference>
<dbReference type="SMART" id="SM00737">
    <property type="entry name" value="ML"/>
    <property type="match status" value="1"/>
</dbReference>
<reference evidence="11 12" key="1">
    <citation type="journal article" date="2019" name="BMC Genomics">
        <title>New insights from Opisthorchis felineus genome: update on genomics of the epidemiologically important liver flukes.</title>
        <authorList>
            <person name="Ershov N.I."/>
            <person name="Mordvinov V.A."/>
            <person name="Prokhortchouk E.B."/>
            <person name="Pakharukova M.Y."/>
            <person name="Gunbin K.V."/>
            <person name="Ustyantsev K."/>
            <person name="Genaev M.A."/>
            <person name="Blinov A.G."/>
            <person name="Mazur A."/>
            <person name="Boulygina E."/>
            <person name="Tsygankova S."/>
            <person name="Khrameeva E."/>
            <person name="Chekanov N."/>
            <person name="Fan G."/>
            <person name="Xiao A."/>
            <person name="Zhang H."/>
            <person name="Xu X."/>
            <person name="Yang H."/>
            <person name="Solovyev V."/>
            <person name="Lee S.M."/>
            <person name="Liu X."/>
            <person name="Afonnikov D.A."/>
            <person name="Skryabin K.G."/>
        </authorList>
    </citation>
    <scope>NUCLEOTIDE SEQUENCE [LARGE SCALE GENOMIC DNA]</scope>
    <source>
        <strain evidence="11">AK-0245</strain>
        <tissue evidence="11">Whole organism</tissue>
    </source>
</reference>
<dbReference type="OrthoDB" id="6489092at2759"/>
<keyword evidence="12" id="KW-1185">Reference proteome</keyword>
<dbReference type="STRING" id="147828.A0A4S2LRB4"/>
<dbReference type="GO" id="GO:0015918">
    <property type="term" value="P:sterol transport"/>
    <property type="evidence" value="ECO:0007669"/>
    <property type="project" value="InterPro"/>
</dbReference>
<evidence type="ECO:0000256" key="9">
    <source>
        <dbReference type="SAM" id="SignalP"/>
    </source>
</evidence>
<dbReference type="GO" id="GO:0032934">
    <property type="term" value="F:sterol binding"/>
    <property type="evidence" value="ECO:0007669"/>
    <property type="project" value="InterPro"/>
</dbReference>
<evidence type="ECO:0000256" key="7">
    <source>
        <dbReference type="ARBA" id="ARBA00022729"/>
    </source>
</evidence>
<comment type="function">
    <text evidence="1">Catalyzes the intermembrane transfer of phosphatidylglycerol and phosphatidylinositol.</text>
</comment>
<feature type="domain" description="MD-2-related lipid-recognition" evidence="10">
    <location>
        <begin position="30"/>
        <end position="153"/>
    </location>
</feature>
<evidence type="ECO:0000256" key="5">
    <source>
        <dbReference type="ARBA" id="ARBA00022448"/>
    </source>
</evidence>
<dbReference type="InterPro" id="IPR003172">
    <property type="entry name" value="ML_dom"/>
</dbReference>
<dbReference type="InterPro" id="IPR014756">
    <property type="entry name" value="Ig_E-set"/>
</dbReference>
<evidence type="ECO:0000256" key="2">
    <source>
        <dbReference type="ARBA" id="ARBA00004613"/>
    </source>
</evidence>
<keyword evidence="6" id="KW-0964">Secreted</keyword>
<dbReference type="AlphaFoldDB" id="A0A4S2LRB4"/>
<gene>
    <name evidence="11" type="ORF">CRM22_005397</name>
</gene>
<evidence type="ECO:0000256" key="6">
    <source>
        <dbReference type="ARBA" id="ARBA00022525"/>
    </source>
</evidence>
<evidence type="ECO:0000256" key="8">
    <source>
        <dbReference type="ARBA" id="ARBA00023055"/>
    </source>
</evidence>
<organism evidence="11 12">
    <name type="scientific">Opisthorchis felineus</name>
    <dbReference type="NCBI Taxonomy" id="147828"/>
    <lineage>
        <taxon>Eukaryota</taxon>
        <taxon>Metazoa</taxon>
        <taxon>Spiralia</taxon>
        <taxon>Lophotrochozoa</taxon>
        <taxon>Platyhelminthes</taxon>
        <taxon>Trematoda</taxon>
        <taxon>Digenea</taxon>
        <taxon>Opisthorchiida</taxon>
        <taxon>Opisthorchiata</taxon>
        <taxon>Opisthorchiidae</taxon>
        <taxon>Opisthorchis</taxon>
    </lineage>
</organism>
<dbReference type="Proteomes" id="UP000308267">
    <property type="component" value="Unassembled WGS sequence"/>
</dbReference>
<sequence>MSTTYGMQFFNALICGLVLSVSGVMEATIFTDCGSKDVTVSAVSIIPCDGDPCPLIKGTNSTIVIDFLAHEDIEPGNFRVLKTNVDGEFEVYALPPTDMCNHLTPGCPIQAGMNYTYSFTDQVMMFFRPGILDARWVLLDANNQTFTCVEFPLDIKEPEN</sequence>
<dbReference type="Pfam" id="PF02221">
    <property type="entry name" value="E1_DerP2_DerF2"/>
    <property type="match status" value="1"/>
</dbReference>
<evidence type="ECO:0000256" key="4">
    <source>
        <dbReference type="ARBA" id="ARBA00011245"/>
    </source>
</evidence>
<evidence type="ECO:0000259" key="10">
    <source>
        <dbReference type="SMART" id="SM00737"/>
    </source>
</evidence>
<evidence type="ECO:0000313" key="11">
    <source>
        <dbReference type="EMBL" id="TGZ66315.1"/>
    </source>
</evidence>
<comment type="subunit">
    <text evidence="4">Monomer.</text>
</comment>
<comment type="similarity">
    <text evidence="3">Belongs to the NPC2 family.</text>
</comment>
<proteinExistence type="inferred from homology"/>
<protein>
    <recommendedName>
        <fullName evidence="10">MD-2-related lipid-recognition domain-containing protein</fullName>
    </recommendedName>
</protein>
<comment type="caution">
    <text evidence="11">The sequence shown here is derived from an EMBL/GenBank/DDBJ whole genome shotgun (WGS) entry which is preliminary data.</text>
</comment>
<dbReference type="PANTHER" id="PTHR11306:SF0">
    <property type="entry name" value="PHOSPHATIDYLGLYCEROL_PHOSPHATIDYLINOSITOL TRANSFER PROTEIN"/>
    <property type="match status" value="1"/>
</dbReference>
<dbReference type="SUPFAM" id="SSF81296">
    <property type="entry name" value="E set domains"/>
    <property type="match status" value="1"/>
</dbReference>
<name>A0A4S2LRB4_OPIFE</name>
<keyword evidence="5" id="KW-0813">Transport</keyword>
<feature type="chain" id="PRO_5020477377" description="MD-2-related lipid-recognition domain-containing protein" evidence="9">
    <location>
        <begin position="28"/>
        <end position="160"/>
    </location>
</feature>
<dbReference type="GO" id="GO:0005576">
    <property type="term" value="C:extracellular region"/>
    <property type="evidence" value="ECO:0007669"/>
    <property type="project" value="UniProtKB-SubCell"/>
</dbReference>
<keyword evidence="8" id="KW-0445">Lipid transport</keyword>
<keyword evidence="7 9" id="KW-0732">Signal</keyword>
<dbReference type="PANTHER" id="PTHR11306">
    <property type="entry name" value="NIEMANN PICK TYPE C2 PROTEIN NPC2-RELATED"/>
    <property type="match status" value="1"/>
</dbReference>
<dbReference type="EMBL" id="SJOL01006458">
    <property type="protein sequence ID" value="TGZ66315.1"/>
    <property type="molecule type" value="Genomic_DNA"/>
</dbReference>
<evidence type="ECO:0000256" key="3">
    <source>
        <dbReference type="ARBA" id="ARBA00006370"/>
    </source>
</evidence>
<accession>A0A4S2LRB4</accession>
<feature type="signal peptide" evidence="9">
    <location>
        <begin position="1"/>
        <end position="27"/>
    </location>
</feature>